<dbReference type="PANTHER" id="PTHR40084">
    <property type="entry name" value="PHOSPHOHYDROLASE, PHP FAMILY"/>
    <property type="match status" value="1"/>
</dbReference>
<dbReference type="AlphaFoldDB" id="A0A1F5HXC3"/>
<dbReference type="InterPro" id="IPR016195">
    <property type="entry name" value="Pol/histidinol_Pase-like"/>
</dbReference>
<dbReference type="Pfam" id="PF13263">
    <property type="entry name" value="PHP_C"/>
    <property type="match status" value="1"/>
</dbReference>
<proteinExistence type="predicted"/>
<organism evidence="1 2">
    <name type="scientific">Candidatus Curtissbacteria bacterium RIFCSPLOWO2_01_FULL_42_26</name>
    <dbReference type="NCBI Taxonomy" id="1797729"/>
    <lineage>
        <taxon>Bacteria</taxon>
        <taxon>Candidatus Curtissiibacteriota</taxon>
    </lineage>
</organism>
<dbReference type="CDD" id="cd19067">
    <property type="entry name" value="PfuEndoQ-like"/>
    <property type="match status" value="1"/>
</dbReference>
<name>A0A1F5HXC3_9BACT</name>
<evidence type="ECO:0008006" key="3">
    <source>
        <dbReference type="Google" id="ProtNLM"/>
    </source>
</evidence>
<accession>A0A1F5HXC3</accession>
<protein>
    <recommendedName>
        <fullName evidence="3">DNA helicase UvrD</fullName>
    </recommendedName>
</protein>
<dbReference type="STRING" id="1797729.A3A60_04550"/>
<dbReference type="SUPFAM" id="SSF89550">
    <property type="entry name" value="PHP domain-like"/>
    <property type="match status" value="1"/>
</dbReference>
<evidence type="ECO:0000313" key="1">
    <source>
        <dbReference type="EMBL" id="OGE08726.1"/>
    </source>
</evidence>
<reference evidence="1 2" key="1">
    <citation type="journal article" date="2016" name="Nat. Commun.">
        <title>Thousands of microbial genomes shed light on interconnected biogeochemical processes in an aquifer system.</title>
        <authorList>
            <person name="Anantharaman K."/>
            <person name="Brown C.T."/>
            <person name="Hug L.A."/>
            <person name="Sharon I."/>
            <person name="Castelle C.J."/>
            <person name="Probst A.J."/>
            <person name="Thomas B.C."/>
            <person name="Singh A."/>
            <person name="Wilkins M.J."/>
            <person name="Karaoz U."/>
            <person name="Brodie E.L."/>
            <person name="Williams K.H."/>
            <person name="Hubbard S.S."/>
            <person name="Banfield J.F."/>
        </authorList>
    </citation>
    <scope>NUCLEOTIDE SEQUENCE [LARGE SCALE GENOMIC DNA]</scope>
</reference>
<comment type="caution">
    <text evidence="1">The sequence shown here is derived from an EMBL/GenBank/DDBJ whole genome shotgun (WGS) entry which is preliminary data.</text>
</comment>
<dbReference type="Proteomes" id="UP000179227">
    <property type="component" value="Unassembled WGS sequence"/>
</dbReference>
<dbReference type="PANTHER" id="PTHR40084:SF1">
    <property type="entry name" value="PHOSPHOTRANSFERASE"/>
    <property type="match status" value="1"/>
</dbReference>
<sequence>MGMKFVTDLHLHSKYSRAVSQDMTLPKMAEWARMKGIDVLATGDFCHPFWFEQLKNELEETSKGLFRLKTNDTSASLSASQRLMQKKQALDINQSALDEEVYFLLSCEISSIYSQGGKGRRIHNLFFFPSLKSVEKFNKELILRGANLRSDGRPIVGITSADLTKIALNIDKKALIIPAHAWTPWFSIFGSFSGFDSISECFGDMAPYIYGIETGLSSDPAMNWQIADLDKRAILSFSDAHSLEKMGREATVFEADELSYDAIYRAIAGPVSSFPSVPSINSGQAVRVYPERSRRAVGNPSRTAIRNLSNHPTIQPSNYPKIAFTIEFYPEEGKYHYTGHRDCRVSQSPEETAQNGAICPVCGRQLTVGVMHRVEELKTRDTKHVTRDMNGVRWVYDEKKLRPPYVSLVPLGEIIAEALGTAVKTKGVYEQYKLLVDNFGSEFAVLLKTQIDDLRKVAHPKIVEGIAKVRNGEIKIEPGYDGKFGVVKIWDEVGEEQVETKEDQLDLFA</sequence>
<dbReference type="Gene3D" id="3.20.20.140">
    <property type="entry name" value="Metal-dependent hydrolases"/>
    <property type="match status" value="1"/>
</dbReference>
<evidence type="ECO:0000313" key="2">
    <source>
        <dbReference type="Proteomes" id="UP000179227"/>
    </source>
</evidence>
<gene>
    <name evidence="1" type="ORF">A3A60_04550</name>
</gene>
<dbReference type="EMBL" id="MFBS01000033">
    <property type="protein sequence ID" value="OGE08726.1"/>
    <property type="molecule type" value="Genomic_DNA"/>
</dbReference>